<evidence type="ECO:0000313" key="4">
    <source>
        <dbReference type="Proteomes" id="UP001152798"/>
    </source>
</evidence>
<dbReference type="AlphaFoldDB" id="A0A9P0MJJ0"/>
<keyword evidence="1" id="KW-0472">Membrane</keyword>
<gene>
    <name evidence="3" type="ORF">NEZAVI_LOCUS8786</name>
</gene>
<feature type="non-terminal residue" evidence="3">
    <location>
        <position position="61"/>
    </location>
</feature>
<keyword evidence="1" id="KW-0812">Transmembrane</keyword>
<name>A0A9P0MJJ0_NEZVI</name>
<evidence type="ECO:0000256" key="1">
    <source>
        <dbReference type="SAM" id="Phobius"/>
    </source>
</evidence>
<protein>
    <submittedName>
        <fullName evidence="3">Uncharacterized protein</fullName>
    </submittedName>
</protein>
<proteinExistence type="predicted"/>
<organism evidence="3 4">
    <name type="scientific">Nezara viridula</name>
    <name type="common">Southern green stink bug</name>
    <name type="synonym">Cimex viridulus</name>
    <dbReference type="NCBI Taxonomy" id="85310"/>
    <lineage>
        <taxon>Eukaryota</taxon>
        <taxon>Metazoa</taxon>
        <taxon>Ecdysozoa</taxon>
        <taxon>Arthropoda</taxon>
        <taxon>Hexapoda</taxon>
        <taxon>Insecta</taxon>
        <taxon>Pterygota</taxon>
        <taxon>Neoptera</taxon>
        <taxon>Paraneoptera</taxon>
        <taxon>Hemiptera</taxon>
        <taxon>Heteroptera</taxon>
        <taxon>Panheteroptera</taxon>
        <taxon>Pentatomomorpha</taxon>
        <taxon>Pentatomoidea</taxon>
        <taxon>Pentatomidae</taxon>
        <taxon>Pentatominae</taxon>
        <taxon>Nezara</taxon>
    </lineage>
</organism>
<keyword evidence="2" id="KW-0732">Signal</keyword>
<keyword evidence="4" id="KW-1185">Reference proteome</keyword>
<evidence type="ECO:0000256" key="2">
    <source>
        <dbReference type="SAM" id="SignalP"/>
    </source>
</evidence>
<feature type="signal peptide" evidence="2">
    <location>
        <begin position="1"/>
        <end position="16"/>
    </location>
</feature>
<dbReference type="Proteomes" id="UP001152798">
    <property type="component" value="Chromosome 4"/>
</dbReference>
<sequence>MLFVFIMFSTVVLCLSVFELSSIKDTTLFKVSNLLELTLNTVFLIFLYCLYFNNTVDEVRK</sequence>
<dbReference type="EMBL" id="OV725080">
    <property type="protein sequence ID" value="CAH1399308.1"/>
    <property type="molecule type" value="Genomic_DNA"/>
</dbReference>
<feature type="transmembrane region" description="Helical" evidence="1">
    <location>
        <begin position="38"/>
        <end position="56"/>
    </location>
</feature>
<keyword evidence="1" id="KW-1133">Transmembrane helix</keyword>
<accession>A0A9P0MJJ0</accession>
<evidence type="ECO:0000313" key="3">
    <source>
        <dbReference type="EMBL" id="CAH1399308.1"/>
    </source>
</evidence>
<reference evidence="3" key="1">
    <citation type="submission" date="2022-01" db="EMBL/GenBank/DDBJ databases">
        <authorList>
            <person name="King R."/>
        </authorList>
    </citation>
    <scope>NUCLEOTIDE SEQUENCE</scope>
</reference>
<feature type="chain" id="PRO_5040170164" evidence="2">
    <location>
        <begin position="17"/>
        <end position="61"/>
    </location>
</feature>